<keyword evidence="1" id="KW-0472">Membrane</keyword>
<reference evidence="2 3" key="1">
    <citation type="submission" date="2022-03" db="EMBL/GenBank/DDBJ databases">
        <authorList>
            <person name="Macdonald S."/>
            <person name="Ahmed S."/>
            <person name="Newling K."/>
        </authorList>
    </citation>
    <scope>NUCLEOTIDE SEQUENCE [LARGE SCALE GENOMIC DNA]</scope>
</reference>
<dbReference type="EMBL" id="CAKOAT010061821">
    <property type="protein sequence ID" value="CAH8305746.1"/>
    <property type="molecule type" value="Genomic_DNA"/>
</dbReference>
<organism evidence="2 3">
    <name type="scientific">Eruca vesicaria subsp. sativa</name>
    <name type="common">Garden rocket</name>
    <name type="synonym">Eruca sativa</name>
    <dbReference type="NCBI Taxonomy" id="29727"/>
    <lineage>
        <taxon>Eukaryota</taxon>
        <taxon>Viridiplantae</taxon>
        <taxon>Streptophyta</taxon>
        <taxon>Embryophyta</taxon>
        <taxon>Tracheophyta</taxon>
        <taxon>Spermatophyta</taxon>
        <taxon>Magnoliopsida</taxon>
        <taxon>eudicotyledons</taxon>
        <taxon>Gunneridae</taxon>
        <taxon>Pentapetalae</taxon>
        <taxon>rosids</taxon>
        <taxon>malvids</taxon>
        <taxon>Brassicales</taxon>
        <taxon>Brassicaceae</taxon>
        <taxon>Brassiceae</taxon>
        <taxon>Eruca</taxon>
    </lineage>
</organism>
<evidence type="ECO:0000256" key="1">
    <source>
        <dbReference type="SAM" id="Phobius"/>
    </source>
</evidence>
<feature type="transmembrane region" description="Helical" evidence="1">
    <location>
        <begin position="143"/>
        <end position="166"/>
    </location>
</feature>
<proteinExistence type="predicted"/>
<comment type="caution">
    <text evidence="2">The sequence shown here is derived from an EMBL/GenBank/DDBJ whole genome shotgun (WGS) entry which is preliminary data.</text>
</comment>
<evidence type="ECO:0000313" key="3">
    <source>
        <dbReference type="Proteomes" id="UP001642260"/>
    </source>
</evidence>
<feature type="transmembrane region" description="Helical" evidence="1">
    <location>
        <begin position="187"/>
        <end position="206"/>
    </location>
</feature>
<name>A0ABC8IX65_ERUVS</name>
<evidence type="ECO:0000313" key="2">
    <source>
        <dbReference type="EMBL" id="CAH8305746.1"/>
    </source>
</evidence>
<sequence length="229" mass="25461">MLAFTVEAYDRKVAVDIACLRTVWKTNLGPPVIPSSTLGPLSNAKPNSRTKNQIIRSLTPNLTQADNGLYHFHLPAHFPRFTRLIDHLLHSVALLSSLTSDCPLFSLPFNLGLLLHLLDPDLCRRARVSLNFALVVSGTGFCYAAVFCLLTEVFVIGLLYAVLFVLKLRWVLEFPIIKCPPVCSFKIALPSACAYVLSTIMLLFLLDWSGGLVSVSRFLGEQVELFVHY</sequence>
<keyword evidence="3" id="KW-1185">Reference proteome</keyword>
<keyword evidence="1" id="KW-0812">Transmembrane</keyword>
<protein>
    <submittedName>
        <fullName evidence="2">Uncharacterized protein</fullName>
    </submittedName>
</protein>
<keyword evidence="1" id="KW-1133">Transmembrane helix</keyword>
<dbReference type="Proteomes" id="UP001642260">
    <property type="component" value="Unassembled WGS sequence"/>
</dbReference>
<gene>
    <name evidence="2" type="ORF">ERUC_LOCUS3951</name>
</gene>
<accession>A0ABC8IX65</accession>
<dbReference type="AlphaFoldDB" id="A0ABC8IX65"/>